<name>A0A1W0BCM9_9NOCA</name>
<comment type="caution">
    <text evidence="1">The sequence shown here is derived from an EMBL/GenBank/DDBJ whole genome shotgun (WGS) entry which is preliminary data.</text>
</comment>
<dbReference type="EMBL" id="MUMY01000011">
    <property type="protein sequence ID" value="ONM48112.1"/>
    <property type="molecule type" value="Genomic_DNA"/>
</dbReference>
<dbReference type="STRING" id="1538463.B0T36_17395"/>
<protein>
    <recommendedName>
        <fullName evidence="3">Bacteriocin biosynthesis cyclodehydratase domain-containing protein</fullName>
    </recommendedName>
</protein>
<sequence>MLHPRVMILSRPCGTVQLGWDPDTALLVDAPGLTAAQVMAFLRLLDGLHTRPQVLWLAGEHGVRTPQTEGLLAALDTAGLLVHPEAPVGRVRSVLVHGLGPLSDAVAAGLRGLGVRPGRSRGNRHEPLPAGRRCDLVVLCDTLVPDPRLVDQLVRGRIAHLMVRVRDGTGVVGPLVLPGLTSCLRCADLARRDRDTAWPRLAAQLLDRVGHATAAGIAATAALALTELEAVVACSRLRAPATLDTTLELDLGSHRLRRRHWRPHPGCGCLSAGAPAMVVGPGTPPAQGPQIS</sequence>
<keyword evidence="2" id="KW-1185">Reference proteome</keyword>
<evidence type="ECO:0000313" key="2">
    <source>
        <dbReference type="Proteomes" id="UP000188836"/>
    </source>
</evidence>
<dbReference type="Proteomes" id="UP000188836">
    <property type="component" value="Unassembled WGS sequence"/>
</dbReference>
<accession>A0A1W0BCM9</accession>
<organism evidence="1 2">
    <name type="scientific">Nocardia donostiensis</name>
    <dbReference type="NCBI Taxonomy" id="1538463"/>
    <lineage>
        <taxon>Bacteria</taxon>
        <taxon>Bacillati</taxon>
        <taxon>Actinomycetota</taxon>
        <taxon>Actinomycetes</taxon>
        <taxon>Mycobacteriales</taxon>
        <taxon>Nocardiaceae</taxon>
        <taxon>Nocardia</taxon>
    </lineage>
</organism>
<evidence type="ECO:0008006" key="3">
    <source>
        <dbReference type="Google" id="ProtNLM"/>
    </source>
</evidence>
<reference evidence="1 2" key="1">
    <citation type="journal article" date="2016" name="Antonie Van Leeuwenhoek">
        <title>Nocardia donostiensis sp. nov., isolated from human respiratory specimens.</title>
        <authorList>
            <person name="Ercibengoa M."/>
            <person name="Bell M."/>
            <person name="Marimon J.M."/>
            <person name="Humrighouse B."/>
            <person name="Klenk H.P."/>
            <person name="Potter G."/>
            <person name="Perez-Trallero E."/>
        </authorList>
    </citation>
    <scope>NUCLEOTIDE SEQUENCE [LARGE SCALE GENOMIC DNA]</scope>
    <source>
        <strain evidence="1 2">X1655</strain>
    </source>
</reference>
<gene>
    <name evidence="1" type="ORF">B0T46_13990</name>
</gene>
<dbReference type="Gene3D" id="3.40.50.720">
    <property type="entry name" value="NAD(P)-binding Rossmann-like Domain"/>
    <property type="match status" value="1"/>
</dbReference>
<proteinExistence type="predicted"/>
<evidence type="ECO:0000313" key="1">
    <source>
        <dbReference type="EMBL" id="ONM48112.1"/>
    </source>
</evidence>
<dbReference type="AlphaFoldDB" id="A0A1W0BCM9"/>